<keyword evidence="2 5" id="KW-0689">Ribosomal protein</keyword>
<evidence type="ECO:0000256" key="2">
    <source>
        <dbReference type="ARBA" id="ARBA00022980"/>
    </source>
</evidence>
<evidence type="ECO:0000256" key="4">
    <source>
        <dbReference type="ARBA" id="ARBA00035174"/>
    </source>
</evidence>
<dbReference type="GO" id="GO:1990904">
    <property type="term" value="C:ribonucleoprotein complex"/>
    <property type="evidence" value="ECO:0007669"/>
    <property type="project" value="UniProtKB-KW"/>
</dbReference>
<name>A0A517YW47_9BACT</name>
<evidence type="ECO:0000313" key="6">
    <source>
        <dbReference type="EMBL" id="QDU34461.1"/>
    </source>
</evidence>
<dbReference type="EMBL" id="CP036425">
    <property type="protein sequence ID" value="QDU34461.1"/>
    <property type="molecule type" value="Genomic_DNA"/>
</dbReference>
<accession>A0A517YW47</accession>
<dbReference type="NCBIfam" id="TIGR00009">
    <property type="entry name" value="L28"/>
    <property type="match status" value="1"/>
</dbReference>
<dbReference type="RefSeq" id="WP_145078312.1">
    <property type="nucleotide sequence ID" value="NZ_CP036425.1"/>
</dbReference>
<dbReference type="InterPro" id="IPR037147">
    <property type="entry name" value="Ribosomal_bL28_sf"/>
</dbReference>
<dbReference type="Proteomes" id="UP000317369">
    <property type="component" value="Chromosome"/>
</dbReference>
<dbReference type="InterPro" id="IPR050096">
    <property type="entry name" value="Bacterial_rp_bL28"/>
</dbReference>
<dbReference type="GO" id="GO:0005840">
    <property type="term" value="C:ribosome"/>
    <property type="evidence" value="ECO:0007669"/>
    <property type="project" value="UniProtKB-KW"/>
</dbReference>
<protein>
    <recommendedName>
        <fullName evidence="4 5">Large ribosomal subunit protein bL28</fullName>
    </recommendedName>
</protein>
<evidence type="ECO:0000256" key="3">
    <source>
        <dbReference type="ARBA" id="ARBA00023274"/>
    </source>
</evidence>
<dbReference type="SUPFAM" id="SSF143800">
    <property type="entry name" value="L28p-like"/>
    <property type="match status" value="1"/>
</dbReference>
<dbReference type="InterPro" id="IPR026569">
    <property type="entry name" value="Ribosomal_bL28"/>
</dbReference>
<dbReference type="GO" id="GO:0006412">
    <property type="term" value="P:translation"/>
    <property type="evidence" value="ECO:0007669"/>
    <property type="project" value="UniProtKB-UniRule"/>
</dbReference>
<reference evidence="6 7" key="1">
    <citation type="submission" date="2019-02" db="EMBL/GenBank/DDBJ databases">
        <title>Deep-cultivation of Planctomycetes and their phenomic and genomic characterization uncovers novel biology.</title>
        <authorList>
            <person name="Wiegand S."/>
            <person name="Jogler M."/>
            <person name="Boedeker C."/>
            <person name="Pinto D."/>
            <person name="Vollmers J."/>
            <person name="Rivas-Marin E."/>
            <person name="Kohn T."/>
            <person name="Peeters S.H."/>
            <person name="Heuer A."/>
            <person name="Rast P."/>
            <person name="Oberbeckmann S."/>
            <person name="Bunk B."/>
            <person name="Jeske O."/>
            <person name="Meyerdierks A."/>
            <person name="Storesund J.E."/>
            <person name="Kallscheuer N."/>
            <person name="Luecker S."/>
            <person name="Lage O.M."/>
            <person name="Pohl T."/>
            <person name="Merkel B.J."/>
            <person name="Hornburger P."/>
            <person name="Mueller R.-W."/>
            <person name="Bruemmer F."/>
            <person name="Labrenz M."/>
            <person name="Spormann A.M."/>
            <person name="Op den Camp H."/>
            <person name="Overmann J."/>
            <person name="Amann R."/>
            <person name="Jetten M.S.M."/>
            <person name="Mascher T."/>
            <person name="Medema M.H."/>
            <person name="Devos D.P."/>
            <person name="Kaster A.-K."/>
            <person name="Ovreas L."/>
            <person name="Rohde M."/>
            <person name="Galperin M.Y."/>
            <person name="Jogler C."/>
        </authorList>
    </citation>
    <scope>NUCLEOTIDE SEQUENCE [LARGE SCALE GENOMIC DNA]</scope>
    <source>
        <strain evidence="6 7">KS4</strain>
    </source>
</reference>
<dbReference type="AlphaFoldDB" id="A0A517YW47"/>
<evidence type="ECO:0000256" key="1">
    <source>
        <dbReference type="ARBA" id="ARBA00008760"/>
    </source>
</evidence>
<dbReference type="Pfam" id="PF00830">
    <property type="entry name" value="Ribosomal_L28"/>
    <property type="match status" value="1"/>
</dbReference>
<evidence type="ECO:0000313" key="7">
    <source>
        <dbReference type="Proteomes" id="UP000317369"/>
    </source>
</evidence>
<dbReference type="HAMAP" id="MF_00373">
    <property type="entry name" value="Ribosomal_bL28"/>
    <property type="match status" value="1"/>
</dbReference>
<dbReference type="InterPro" id="IPR034704">
    <property type="entry name" value="Ribosomal_bL28/bL31-like_sf"/>
</dbReference>
<sequence>MPRVCEFTGRRTSTGNTYTLRGKAKYLGGVGTKVTGKTKRKFKPNIQSVNALMPDGTVRKVKASTKAIKSGLVVKPLKRKYAYKPEAAAE</sequence>
<proteinExistence type="inferred from homology"/>
<organism evidence="6 7">
    <name type="scientific">Poriferisphaera corsica</name>
    <dbReference type="NCBI Taxonomy" id="2528020"/>
    <lineage>
        <taxon>Bacteria</taxon>
        <taxon>Pseudomonadati</taxon>
        <taxon>Planctomycetota</taxon>
        <taxon>Phycisphaerae</taxon>
        <taxon>Phycisphaerales</taxon>
        <taxon>Phycisphaeraceae</taxon>
        <taxon>Poriferisphaera</taxon>
    </lineage>
</organism>
<keyword evidence="7" id="KW-1185">Reference proteome</keyword>
<keyword evidence="3 5" id="KW-0687">Ribonucleoprotein</keyword>
<dbReference type="KEGG" id="pcor:KS4_25310"/>
<comment type="similarity">
    <text evidence="1 5">Belongs to the bacterial ribosomal protein bL28 family.</text>
</comment>
<dbReference type="OrthoDB" id="9805609at2"/>
<dbReference type="PANTHER" id="PTHR39080">
    <property type="entry name" value="50S RIBOSOMAL PROTEIN L28"/>
    <property type="match status" value="1"/>
</dbReference>
<dbReference type="Gene3D" id="2.30.170.40">
    <property type="entry name" value="Ribosomal protein L28/L24"/>
    <property type="match status" value="1"/>
</dbReference>
<gene>
    <name evidence="5 6" type="primary">rpmB</name>
    <name evidence="6" type="ORF">KS4_25310</name>
</gene>
<dbReference type="InterPro" id="IPR001383">
    <property type="entry name" value="Ribosomal_bL28_bact-type"/>
</dbReference>
<evidence type="ECO:0000256" key="5">
    <source>
        <dbReference type="HAMAP-Rule" id="MF_00373"/>
    </source>
</evidence>
<dbReference type="GO" id="GO:0003735">
    <property type="term" value="F:structural constituent of ribosome"/>
    <property type="evidence" value="ECO:0007669"/>
    <property type="project" value="InterPro"/>
</dbReference>
<dbReference type="PANTHER" id="PTHR39080:SF1">
    <property type="entry name" value="LARGE RIBOSOMAL SUBUNIT PROTEIN BL28A"/>
    <property type="match status" value="1"/>
</dbReference>